<dbReference type="RefSeq" id="WP_319842915.1">
    <property type="nucleotide sequence ID" value="NZ_JAXAFJ010000001.1"/>
</dbReference>
<dbReference type="SUPFAM" id="SSF103481">
    <property type="entry name" value="Multidrug resistance efflux transporter EmrE"/>
    <property type="match status" value="2"/>
</dbReference>
<organism evidence="9 10">
    <name type="scientific">Terrihabitans rhizophilus</name>
    <dbReference type="NCBI Taxonomy" id="3092662"/>
    <lineage>
        <taxon>Bacteria</taxon>
        <taxon>Pseudomonadati</taxon>
        <taxon>Pseudomonadota</taxon>
        <taxon>Alphaproteobacteria</taxon>
        <taxon>Hyphomicrobiales</taxon>
        <taxon>Terrihabitans</taxon>
    </lineage>
</organism>
<dbReference type="Pfam" id="PF00892">
    <property type="entry name" value="EamA"/>
    <property type="match status" value="2"/>
</dbReference>
<evidence type="ECO:0000256" key="7">
    <source>
        <dbReference type="SAM" id="SignalP"/>
    </source>
</evidence>
<comment type="similarity">
    <text evidence="2">Belongs to the drug/metabolite transporter (DMT) superfamily. 10 TMS drug/metabolite exporter (DME) (TC 2.A.7.3) family.</text>
</comment>
<feature type="domain" description="EamA" evidence="8">
    <location>
        <begin position="8"/>
        <end position="140"/>
    </location>
</feature>
<protein>
    <submittedName>
        <fullName evidence="9">DMT family transporter</fullName>
    </submittedName>
</protein>
<evidence type="ECO:0000313" key="10">
    <source>
        <dbReference type="Proteomes" id="UP001274321"/>
    </source>
</evidence>
<feature type="transmembrane region" description="Helical" evidence="6">
    <location>
        <begin position="264"/>
        <end position="281"/>
    </location>
</feature>
<dbReference type="Gene3D" id="1.10.3730.20">
    <property type="match status" value="1"/>
</dbReference>
<evidence type="ECO:0000256" key="4">
    <source>
        <dbReference type="ARBA" id="ARBA00022989"/>
    </source>
</evidence>
<dbReference type="InterPro" id="IPR000620">
    <property type="entry name" value="EamA_dom"/>
</dbReference>
<sequence>MSMTNNMRGALFMTAAMAAFAVEDMAIKAAAKDIPVGQALMIFGAAGLLVFAALARINGDRAYHPAVFSKLMLARSACEIAGRLFFALALALTPLSSASAILQATPLVVALGAVLFFGEKVGWHRWLAMSCGLAGVLLILRPGFNGFEPASIFAVLGTLGFAGRDLATRGSPVSMSTTQLGLLGFAMLVIAGGILLAVSGGAAWPRSSTWLLLSGATAVGVIAYSALTKAMRTGEVSFVSPFRYSRLLFAACLGLLVFRETPDLMTMIGGAVVVGSGLFLLRRPSKAQKTLPA</sequence>
<gene>
    <name evidence="9" type="ORF">SCD90_01865</name>
</gene>
<evidence type="ECO:0000256" key="2">
    <source>
        <dbReference type="ARBA" id="ARBA00009853"/>
    </source>
</evidence>
<feature type="chain" id="PRO_5046511542" evidence="7">
    <location>
        <begin position="22"/>
        <end position="293"/>
    </location>
</feature>
<feature type="domain" description="EamA" evidence="8">
    <location>
        <begin position="156"/>
        <end position="280"/>
    </location>
</feature>
<reference evidence="9 10" key="1">
    <citation type="submission" date="2023-11" db="EMBL/GenBank/DDBJ databases">
        <authorList>
            <person name="Bao R."/>
        </authorList>
    </citation>
    <scope>NUCLEOTIDE SEQUENCE [LARGE SCALE GENOMIC DNA]</scope>
    <source>
        <strain evidence="9 10">PJ23</strain>
    </source>
</reference>
<keyword evidence="4 6" id="KW-1133">Transmembrane helix</keyword>
<evidence type="ECO:0000256" key="5">
    <source>
        <dbReference type="ARBA" id="ARBA00023136"/>
    </source>
</evidence>
<feature type="transmembrane region" description="Helical" evidence="6">
    <location>
        <begin position="126"/>
        <end position="144"/>
    </location>
</feature>
<keyword evidence="7" id="KW-0732">Signal</keyword>
<evidence type="ECO:0000256" key="1">
    <source>
        <dbReference type="ARBA" id="ARBA00004141"/>
    </source>
</evidence>
<evidence type="ECO:0000259" key="8">
    <source>
        <dbReference type="Pfam" id="PF00892"/>
    </source>
</evidence>
<keyword evidence="10" id="KW-1185">Reference proteome</keyword>
<feature type="transmembrane region" description="Helical" evidence="6">
    <location>
        <begin position="210"/>
        <end position="227"/>
    </location>
</feature>
<feature type="signal peptide" evidence="7">
    <location>
        <begin position="1"/>
        <end position="21"/>
    </location>
</feature>
<comment type="caution">
    <text evidence="9">The sequence shown here is derived from an EMBL/GenBank/DDBJ whole genome shotgun (WGS) entry which is preliminary data.</text>
</comment>
<proteinExistence type="inferred from homology"/>
<feature type="transmembrane region" description="Helical" evidence="6">
    <location>
        <begin position="180"/>
        <end position="204"/>
    </location>
</feature>
<evidence type="ECO:0000256" key="3">
    <source>
        <dbReference type="ARBA" id="ARBA00022692"/>
    </source>
</evidence>
<evidence type="ECO:0000313" key="9">
    <source>
        <dbReference type="EMBL" id="MDX6804798.1"/>
    </source>
</evidence>
<feature type="transmembrane region" description="Helical" evidence="6">
    <location>
        <begin position="39"/>
        <end position="59"/>
    </location>
</feature>
<keyword evidence="3 6" id="KW-0812">Transmembrane</keyword>
<accession>A0ABU4RKR3</accession>
<name>A0ABU4RKR3_9HYPH</name>
<dbReference type="InterPro" id="IPR037185">
    <property type="entry name" value="EmrE-like"/>
</dbReference>
<evidence type="ECO:0000256" key="6">
    <source>
        <dbReference type="SAM" id="Phobius"/>
    </source>
</evidence>
<comment type="subcellular location">
    <subcellularLocation>
        <location evidence="1">Membrane</location>
        <topology evidence="1">Multi-pass membrane protein</topology>
    </subcellularLocation>
</comment>
<feature type="transmembrane region" description="Helical" evidence="6">
    <location>
        <begin position="71"/>
        <end position="92"/>
    </location>
</feature>
<dbReference type="EMBL" id="JAXAFJ010000001">
    <property type="protein sequence ID" value="MDX6804798.1"/>
    <property type="molecule type" value="Genomic_DNA"/>
</dbReference>
<dbReference type="PANTHER" id="PTHR22911:SF6">
    <property type="entry name" value="SOLUTE CARRIER FAMILY 35 MEMBER G1"/>
    <property type="match status" value="1"/>
</dbReference>
<feature type="transmembrane region" description="Helical" evidence="6">
    <location>
        <begin position="150"/>
        <end position="168"/>
    </location>
</feature>
<dbReference type="Proteomes" id="UP001274321">
    <property type="component" value="Unassembled WGS sequence"/>
</dbReference>
<dbReference type="PANTHER" id="PTHR22911">
    <property type="entry name" value="ACYL-MALONYL CONDENSING ENZYME-RELATED"/>
    <property type="match status" value="1"/>
</dbReference>
<keyword evidence="5 6" id="KW-0472">Membrane</keyword>